<evidence type="ECO:0000313" key="2">
    <source>
        <dbReference type="EMBL" id="KZP25453.1"/>
    </source>
</evidence>
<evidence type="ECO:0000313" key="3">
    <source>
        <dbReference type="Proteomes" id="UP000076532"/>
    </source>
</evidence>
<protein>
    <submittedName>
        <fullName evidence="2">Uncharacterized protein</fullName>
    </submittedName>
</protein>
<feature type="region of interest" description="Disordered" evidence="1">
    <location>
        <begin position="353"/>
        <end position="385"/>
    </location>
</feature>
<dbReference type="Proteomes" id="UP000076532">
    <property type="component" value="Unassembled WGS sequence"/>
</dbReference>
<feature type="region of interest" description="Disordered" evidence="1">
    <location>
        <begin position="1"/>
        <end position="35"/>
    </location>
</feature>
<accession>A0A166NWU1</accession>
<organism evidence="2 3">
    <name type="scientific">Athelia psychrophila</name>
    <dbReference type="NCBI Taxonomy" id="1759441"/>
    <lineage>
        <taxon>Eukaryota</taxon>
        <taxon>Fungi</taxon>
        <taxon>Dikarya</taxon>
        <taxon>Basidiomycota</taxon>
        <taxon>Agaricomycotina</taxon>
        <taxon>Agaricomycetes</taxon>
        <taxon>Agaricomycetidae</taxon>
        <taxon>Atheliales</taxon>
        <taxon>Atheliaceae</taxon>
        <taxon>Athelia</taxon>
    </lineage>
</organism>
<feature type="region of interest" description="Disordered" evidence="1">
    <location>
        <begin position="125"/>
        <end position="148"/>
    </location>
</feature>
<proteinExistence type="predicted"/>
<evidence type="ECO:0000256" key="1">
    <source>
        <dbReference type="SAM" id="MobiDB-lite"/>
    </source>
</evidence>
<dbReference type="AlphaFoldDB" id="A0A166NWU1"/>
<keyword evidence="3" id="KW-1185">Reference proteome</keyword>
<feature type="region of interest" description="Disordered" evidence="1">
    <location>
        <begin position="263"/>
        <end position="283"/>
    </location>
</feature>
<dbReference type="EMBL" id="KV417520">
    <property type="protein sequence ID" value="KZP25453.1"/>
    <property type="molecule type" value="Genomic_DNA"/>
</dbReference>
<reference evidence="2 3" key="1">
    <citation type="journal article" date="2016" name="Mol. Biol. Evol.">
        <title>Comparative Genomics of Early-Diverging Mushroom-Forming Fungi Provides Insights into the Origins of Lignocellulose Decay Capabilities.</title>
        <authorList>
            <person name="Nagy L.G."/>
            <person name="Riley R."/>
            <person name="Tritt A."/>
            <person name="Adam C."/>
            <person name="Daum C."/>
            <person name="Floudas D."/>
            <person name="Sun H."/>
            <person name="Yadav J.S."/>
            <person name="Pangilinan J."/>
            <person name="Larsson K.H."/>
            <person name="Matsuura K."/>
            <person name="Barry K."/>
            <person name="Labutti K."/>
            <person name="Kuo R."/>
            <person name="Ohm R.A."/>
            <person name="Bhattacharya S.S."/>
            <person name="Shirouzu T."/>
            <person name="Yoshinaga Y."/>
            <person name="Martin F.M."/>
            <person name="Grigoriev I.V."/>
            <person name="Hibbett D.S."/>
        </authorList>
    </citation>
    <scope>NUCLEOTIDE SEQUENCE [LARGE SCALE GENOMIC DNA]</scope>
    <source>
        <strain evidence="2 3">CBS 109695</strain>
    </source>
</reference>
<name>A0A166NWU1_9AGAM</name>
<sequence>MSPHYTRSGRTIHHSTSLPPSPPSEATGIPLGEGATEIPDVCATQSAVVPGLVPGHNALPASSGTSGDESAATTLALKDQITGPNKFESPHRTSRAVVLHTVFTDRLANTNILFQDWFADQPDENEIKQEEQSYDWAGSKDDDPLPDISDMSDRLATGLREARKENDIQSYTGQCNTIFSGRESELMQLNTITFCGCIEGENHLQCLIVGTAFTCYTDPSKTVLKKAKREWKLQKTPLTAKNNDGRTDSPDRIHFRDKGKWLATDRDHRPPLGEASGTRAWVSEEQEETLSVRRAQLEYDQELARELQARNDSDYEAESRHLDNQMSYNNQLPKARRKRTSAHALSASARIYSRNEHAGPDECRPSKHAKREGPMDEEQSRDRKNWKLERYRKKIERANLKSTRKAERQFLPFRQNPCPYMGFLSRQTKVVHSLFGVFDSS</sequence>
<gene>
    <name evidence="2" type="ORF">FIBSPDRAFT_887983</name>
</gene>